<dbReference type="Gene3D" id="1.25.10.10">
    <property type="entry name" value="Leucine-rich Repeat Variant"/>
    <property type="match status" value="1"/>
</dbReference>
<accession>A0A8H7ZV78</accession>
<dbReference type="InterPro" id="IPR016024">
    <property type="entry name" value="ARM-type_fold"/>
</dbReference>
<organism evidence="7 8">
    <name type="scientific">Olpidium bornovanus</name>
    <dbReference type="NCBI Taxonomy" id="278681"/>
    <lineage>
        <taxon>Eukaryota</taxon>
        <taxon>Fungi</taxon>
        <taxon>Fungi incertae sedis</taxon>
        <taxon>Olpidiomycota</taxon>
        <taxon>Olpidiomycotina</taxon>
        <taxon>Olpidiomycetes</taxon>
        <taxon>Olpidiales</taxon>
        <taxon>Olpidiaceae</taxon>
        <taxon>Olpidium</taxon>
    </lineage>
</organism>
<dbReference type="Proteomes" id="UP000673691">
    <property type="component" value="Unassembled WGS sequence"/>
</dbReference>
<keyword evidence="8" id="KW-1185">Reference proteome</keyword>
<feature type="non-terminal residue" evidence="7">
    <location>
        <position position="1"/>
    </location>
</feature>
<sequence length="292" mass="32463">RSVKSLRTSLVDAGIAIPLFNLLGDESIAVQTTASATLCNIVLDFSPMKKTVLENGGVERLVGLVSSMDANLRLNSVWALKNLLFQADSEIKQTVMRQLKYSQLISLIDDSDMGIQEQALNLLRNLACGKESVSLDSRPLHVCRRFLLNFSFAFGWHGQDIEEVFEGIGEEKLMRILEYKLRSSSEEIILQTLYVIVNIATGNERHKMGIMHNENLLQSVYSFMRTSGSRPYGSQDHLRRLGQMGFEDKLKSMAEDPDLDVRDRVKTALGHFAPENVGNSGGSGHNSGSVRS</sequence>
<gene>
    <name evidence="7" type="ORF">BJ554DRAFT_8128</name>
</gene>
<dbReference type="OrthoDB" id="5559898at2759"/>
<keyword evidence="5" id="KW-0539">Nucleus</keyword>
<dbReference type="InterPro" id="IPR000225">
    <property type="entry name" value="Armadillo"/>
</dbReference>
<feature type="region of interest" description="Disordered" evidence="6">
    <location>
        <begin position="270"/>
        <end position="292"/>
    </location>
</feature>
<evidence type="ECO:0000256" key="2">
    <source>
        <dbReference type="ARBA" id="ARBA00004496"/>
    </source>
</evidence>
<evidence type="ECO:0000256" key="5">
    <source>
        <dbReference type="ARBA" id="ARBA00023242"/>
    </source>
</evidence>
<dbReference type="SUPFAM" id="SSF48371">
    <property type="entry name" value="ARM repeat"/>
    <property type="match status" value="1"/>
</dbReference>
<dbReference type="Pfam" id="PF00514">
    <property type="entry name" value="Arm"/>
    <property type="match status" value="1"/>
</dbReference>
<comment type="subcellular location">
    <subcellularLocation>
        <location evidence="2">Cytoplasm</location>
    </subcellularLocation>
    <subcellularLocation>
        <location evidence="1">Nucleus</location>
    </subcellularLocation>
</comment>
<evidence type="ECO:0000256" key="4">
    <source>
        <dbReference type="ARBA" id="ARBA00022737"/>
    </source>
</evidence>
<dbReference type="GO" id="GO:0005634">
    <property type="term" value="C:nucleus"/>
    <property type="evidence" value="ECO:0007669"/>
    <property type="project" value="UniProtKB-SubCell"/>
</dbReference>
<reference evidence="7 8" key="1">
    <citation type="journal article" name="Sci. Rep.">
        <title>Genome-scale phylogenetic analyses confirm Olpidium as the closest living zoosporic fungus to the non-flagellated, terrestrial fungi.</title>
        <authorList>
            <person name="Chang Y."/>
            <person name="Rochon D."/>
            <person name="Sekimoto S."/>
            <person name="Wang Y."/>
            <person name="Chovatia M."/>
            <person name="Sandor L."/>
            <person name="Salamov A."/>
            <person name="Grigoriev I.V."/>
            <person name="Stajich J.E."/>
            <person name="Spatafora J.W."/>
        </authorList>
    </citation>
    <scope>NUCLEOTIDE SEQUENCE [LARGE SCALE GENOMIC DNA]</scope>
    <source>
        <strain evidence="7">S191</strain>
    </source>
</reference>
<keyword evidence="3" id="KW-0963">Cytoplasm</keyword>
<evidence type="ECO:0000256" key="3">
    <source>
        <dbReference type="ARBA" id="ARBA00022490"/>
    </source>
</evidence>
<dbReference type="GO" id="GO:0043161">
    <property type="term" value="P:proteasome-mediated ubiquitin-dependent protein catabolic process"/>
    <property type="evidence" value="ECO:0007669"/>
    <property type="project" value="TreeGrafter"/>
</dbReference>
<proteinExistence type="predicted"/>
<dbReference type="SMART" id="SM00185">
    <property type="entry name" value="ARM"/>
    <property type="match status" value="3"/>
</dbReference>
<dbReference type="GO" id="GO:0005737">
    <property type="term" value="C:cytoplasm"/>
    <property type="evidence" value="ECO:0007669"/>
    <property type="project" value="UniProtKB-SubCell"/>
</dbReference>
<dbReference type="EMBL" id="JAEFCI010006114">
    <property type="protein sequence ID" value="KAG5459895.1"/>
    <property type="molecule type" value="Genomic_DNA"/>
</dbReference>
<evidence type="ECO:0000256" key="1">
    <source>
        <dbReference type="ARBA" id="ARBA00004123"/>
    </source>
</evidence>
<dbReference type="InterPro" id="IPR011989">
    <property type="entry name" value="ARM-like"/>
</dbReference>
<protein>
    <submittedName>
        <fullName evidence="7">Armadillo-type protein</fullName>
    </submittedName>
</protein>
<comment type="caution">
    <text evidence="7">The sequence shown here is derived from an EMBL/GenBank/DDBJ whole genome shotgun (WGS) entry which is preliminary data.</text>
</comment>
<keyword evidence="4" id="KW-0677">Repeat</keyword>
<dbReference type="InterPro" id="IPR038739">
    <property type="entry name" value="ARMC8/Vid28"/>
</dbReference>
<dbReference type="AlphaFoldDB" id="A0A8H7ZV78"/>
<evidence type="ECO:0000313" key="8">
    <source>
        <dbReference type="Proteomes" id="UP000673691"/>
    </source>
</evidence>
<name>A0A8H7ZV78_9FUNG</name>
<dbReference type="PANTHER" id="PTHR15651:SF7">
    <property type="entry name" value="ARMADILLO REPEAT-CONTAINING PROTEIN 8"/>
    <property type="match status" value="1"/>
</dbReference>
<dbReference type="PANTHER" id="PTHR15651">
    <property type="entry name" value="ARMADILLO REPEAT-CONTAINING PROTEIN 8"/>
    <property type="match status" value="1"/>
</dbReference>
<dbReference type="GO" id="GO:0034657">
    <property type="term" value="C:GID complex"/>
    <property type="evidence" value="ECO:0007669"/>
    <property type="project" value="TreeGrafter"/>
</dbReference>
<evidence type="ECO:0000313" key="7">
    <source>
        <dbReference type="EMBL" id="KAG5459895.1"/>
    </source>
</evidence>
<evidence type="ECO:0000256" key="6">
    <source>
        <dbReference type="SAM" id="MobiDB-lite"/>
    </source>
</evidence>